<dbReference type="RefSeq" id="WP_004821019.1">
    <property type="nucleotide sequence ID" value="NZ_UGTH01000001.1"/>
</dbReference>
<evidence type="ECO:0000256" key="3">
    <source>
        <dbReference type="ARBA" id="ARBA00007592"/>
    </source>
</evidence>
<accession>A0A379DDW7</accession>
<feature type="active site" description="Schiff-base intermediate with substrate" evidence="12 14">
    <location>
        <position position="163"/>
    </location>
</feature>
<evidence type="ECO:0000256" key="8">
    <source>
        <dbReference type="ARBA" id="ARBA00023154"/>
    </source>
</evidence>
<dbReference type="InterPro" id="IPR005263">
    <property type="entry name" value="DapA"/>
</dbReference>
<dbReference type="EC" id="4.3.3.7" evidence="4 12"/>
<evidence type="ECO:0000256" key="11">
    <source>
        <dbReference type="ARBA" id="ARBA00047836"/>
    </source>
</evidence>
<dbReference type="InterPro" id="IPR013785">
    <property type="entry name" value="Aldolase_TIM"/>
</dbReference>
<dbReference type="PIRSF" id="PIRSF001365">
    <property type="entry name" value="DHDPS"/>
    <property type="match status" value="1"/>
</dbReference>
<dbReference type="PANTHER" id="PTHR12128">
    <property type="entry name" value="DIHYDRODIPICOLINATE SYNTHASE"/>
    <property type="match status" value="1"/>
</dbReference>
<gene>
    <name evidence="12 16" type="primary">dapA</name>
    <name evidence="16" type="ORF">NCTC11088_01555</name>
</gene>
<dbReference type="HAMAP" id="MF_00418">
    <property type="entry name" value="DapA"/>
    <property type="match status" value="1"/>
</dbReference>
<dbReference type="PROSITE" id="PS00666">
    <property type="entry name" value="DHDPS_2"/>
    <property type="match status" value="1"/>
</dbReference>
<feature type="site" description="Part of a proton relay during catalysis" evidence="12">
    <location>
        <position position="109"/>
    </location>
</feature>
<evidence type="ECO:0000256" key="15">
    <source>
        <dbReference type="PIRSR" id="PIRSR001365-2"/>
    </source>
</evidence>
<protein>
    <recommendedName>
        <fullName evidence="4 12">4-hydroxy-tetrahydrodipicolinate synthase</fullName>
        <shortName evidence="12">HTPA synthase</shortName>
        <ecNumber evidence="4 12">4.3.3.7</ecNumber>
    </recommendedName>
</protein>
<keyword evidence="10 12" id="KW-0704">Schiff base</keyword>
<keyword evidence="5 12" id="KW-0963">Cytoplasm</keyword>
<dbReference type="SMART" id="SM01130">
    <property type="entry name" value="DHDPS"/>
    <property type="match status" value="1"/>
</dbReference>
<evidence type="ECO:0000256" key="2">
    <source>
        <dbReference type="ARBA" id="ARBA00005120"/>
    </source>
</evidence>
<evidence type="ECO:0000256" key="13">
    <source>
        <dbReference type="PIRNR" id="PIRNR001365"/>
    </source>
</evidence>
<comment type="similarity">
    <text evidence="3 12 13">Belongs to the DapA family.</text>
</comment>
<dbReference type="NCBIfam" id="TIGR00674">
    <property type="entry name" value="dapA"/>
    <property type="match status" value="1"/>
</dbReference>
<dbReference type="EMBL" id="UGTH01000001">
    <property type="protein sequence ID" value="SUB75752.1"/>
    <property type="molecule type" value="Genomic_DNA"/>
</dbReference>
<evidence type="ECO:0000256" key="12">
    <source>
        <dbReference type="HAMAP-Rule" id="MF_00418"/>
    </source>
</evidence>
<evidence type="ECO:0000256" key="4">
    <source>
        <dbReference type="ARBA" id="ARBA00012086"/>
    </source>
</evidence>
<evidence type="ECO:0000313" key="16">
    <source>
        <dbReference type="EMBL" id="SUB75752.1"/>
    </source>
</evidence>
<evidence type="ECO:0000256" key="7">
    <source>
        <dbReference type="ARBA" id="ARBA00022915"/>
    </source>
</evidence>
<dbReference type="PRINTS" id="PR00146">
    <property type="entry name" value="DHPICSNTHASE"/>
</dbReference>
<organism evidence="16 17">
    <name type="scientific">Peptoniphilus indolicus</name>
    <dbReference type="NCBI Taxonomy" id="33030"/>
    <lineage>
        <taxon>Bacteria</taxon>
        <taxon>Bacillati</taxon>
        <taxon>Bacillota</taxon>
        <taxon>Tissierellia</taxon>
        <taxon>Tissierellales</taxon>
        <taxon>Peptoniphilaceae</taxon>
        <taxon>Peptoniphilus</taxon>
    </lineage>
</organism>
<comment type="subcellular location">
    <subcellularLocation>
        <location evidence="12">Cytoplasm</location>
    </subcellularLocation>
</comment>
<evidence type="ECO:0000256" key="1">
    <source>
        <dbReference type="ARBA" id="ARBA00003294"/>
    </source>
</evidence>
<dbReference type="PANTHER" id="PTHR12128:SF66">
    <property type="entry name" value="4-HYDROXY-2-OXOGLUTARATE ALDOLASE, MITOCHONDRIAL"/>
    <property type="match status" value="1"/>
</dbReference>
<dbReference type="Pfam" id="PF00701">
    <property type="entry name" value="DHDPS"/>
    <property type="match status" value="1"/>
</dbReference>
<dbReference type="InterPro" id="IPR020625">
    <property type="entry name" value="Schiff_base-form_aldolases_AS"/>
</dbReference>
<evidence type="ECO:0000256" key="5">
    <source>
        <dbReference type="ARBA" id="ARBA00022490"/>
    </source>
</evidence>
<keyword evidence="7 12" id="KW-0220">Diaminopimelate biosynthesis</keyword>
<evidence type="ECO:0000256" key="14">
    <source>
        <dbReference type="PIRSR" id="PIRSR001365-1"/>
    </source>
</evidence>
<proteinExistence type="inferred from homology"/>
<evidence type="ECO:0000256" key="9">
    <source>
        <dbReference type="ARBA" id="ARBA00023239"/>
    </source>
</evidence>
<dbReference type="GO" id="GO:0009089">
    <property type="term" value="P:lysine biosynthetic process via diaminopimelate"/>
    <property type="evidence" value="ECO:0007669"/>
    <property type="project" value="UniProtKB-UniRule"/>
</dbReference>
<dbReference type="InterPro" id="IPR020624">
    <property type="entry name" value="Schiff_base-form_aldolases_CS"/>
</dbReference>
<dbReference type="GO" id="GO:0008840">
    <property type="term" value="F:4-hydroxy-tetrahydrodipicolinate synthase activity"/>
    <property type="evidence" value="ECO:0007669"/>
    <property type="project" value="UniProtKB-UniRule"/>
</dbReference>
<dbReference type="Proteomes" id="UP000254777">
    <property type="component" value="Unassembled WGS sequence"/>
</dbReference>
<sequence>MSIFRGSGVALVTPFNENGSVNYGVLDELLEYHLENKTDAIVIVGTTGEASTLTDEEQVEVVKFTVDKVNKRIPVIAGAGSNDTRHGINLSKMIENVGADALLQVTPYYNKTSQMGLLKHYEAMDNAVNIPMIAYSVPGRTGMGITPESVVEISKMNNFVALKDATGDLGYTAKVASMIDENFDIYSGNDDVVLPLLSLGGIGVISVWANIFPREVHEMCEAFFNGDILKAREIQLKFKEFIDALFMEASPIPLKAAMQILGYEACNLRLPLYEASENTKETLSRILKGLGRL</sequence>
<feature type="active site" description="Proton donor/acceptor" evidence="12 14">
    <location>
        <position position="135"/>
    </location>
</feature>
<evidence type="ECO:0000256" key="6">
    <source>
        <dbReference type="ARBA" id="ARBA00022605"/>
    </source>
</evidence>
<dbReference type="Gene3D" id="3.20.20.70">
    <property type="entry name" value="Aldolase class I"/>
    <property type="match status" value="1"/>
</dbReference>
<dbReference type="CDD" id="cd00950">
    <property type="entry name" value="DHDPS"/>
    <property type="match status" value="1"/>
</dbReference>
<comment type="subunit">
    <text evidence="12">Homotetramer; dimer of dimers.</text>
</comment>
<dbReference type="UniPathway" id="UPA00034">
    <property type="reaction ID" value="UER00017"/>
</dbReference>
<dbReference type="InterPro" id="IPR002220">
    <property type="entry name" value="DapA-like"/>
</dbReference>
<comment type="pathway">
    <text evidence="2 12">Amino-acid biosynthesis; L-lysine biosynthesis via DAP pathway; (S)-tetrahydrodipicolinate from L-aspartate: step 3/4.</text>
</comment>
<dbReference type="PROSITE" id="PS00665">
    <property type="entry name" value="DHDPS_1"/>
    <property type="match status" value="1"/>
</dbReference>
<keyword evidence="8 12" id="KW-0457">Lysine biosynthesis</keyword>
<keyword evidence="9 12" id="KW-0456">Lyase</keyword>
<dbReference type="AlphaFoldDB" id="A0A379DDW7"/>
<keyword evidence="6 12" id="KW-0028">Amino-acid biosynthesis</keyword>
<feature type="site" description="Part of a proton relay during catalysis" evidence="12">
    <location>
        <position position="46"/>
    </location>
</feature>
<dbReference type="GO" id="GO:0019877">
    <property type="term" value="P:diaminopimelate biosynthetic process"/>
    <property type="evidence" value="ECO:0007669"/>
    <property type="project" value="UniProtKB-UniRule"/>
</dbReference>
<evidence type="ECO:0000256" key="10">
    <source>
        <dbReference type="ARBA" id="ARBA00023270"/>
    </source>
</evidence>
<evidence type="ECO:0000313" key="17">
    <source>
        <dbReference type="Proteomes" id="UP000254777"/>
    </source>
</evidence>
<comment type="caution">
    <text evidence="12">Was originally thought to be a dihydrodipicolinate synthase (DHDPS), catalyzing the condensation of (S)-aspartate-beta-semialdehyde [(S)-ASA] and pyruvate to dihydrodipicolinate (DHDP). However, it was shown in E.coli that the product of the enzymatic reaction is not dihydrodipicolinate but in fact (4S)-4-hydroxy-2,3,4,5-tetrahydro-(2S)-dipicolinic acid (HTPA), and that the consecutive dehydration reaction leading to DHDP is not spontaneous but catalyzed by DapB.</text>
</comment>
<dbReference type="SUPFAM" id="SSF51569">
    <property type="entry name" value="Aldolase"/>
    <property type="match status" value="1"/>
</dbReference>
<dbReference type="GO" id="GO:0005829">
    <property type="term" value="C:cytosol"/>
    <property type="evidence" value="ECO:0007669"/>
    <property type="project" value="TreeGrafter"/>
</dbReference>
<feature type="binding site" evidence="12 15">
    <location>
        <position position="47"/>
    </location>
    <ligand>
        <name>pyruvate</name>
        <dbReference type="ChEBI" id="CHEBI:15361"/>
    </ligand>
</feature>
<reference evidence="16 17" key="1">
    <citation type="submission" date="2018-06" db="EMBL/GenBank/DDBJ databases">
        <authorList>
            <consortium name="Pathogen Informatics"/>
            <person name="Doyle S."/>
        </authorList>
    </citation>
    <scope>NUCLEOTIDE SEQUENCE [LARGE SCALE GENOMIC DNA]</scope>
    <source>
        <strain evidence="16 17">NCTC11088</strain>
    </source>
</reference>
<comment type="catalytic activity">
    <reaction evidence="11 12">
        <text>L-aspartate 4-semialdehyde + pyruvate = (2S,4S)-4-hydroxy-2,3,4,5-tetrahydrodipicolinate + H2O + H(+)</text>
        <dbReference type="Rhea" id="RHEA:34171"/>
        <dbReference type="ChEBI" id="CHEBI:15361"/>
        <dbReference type="ChEBI" id="CHEBI:15377"/>
        <dbReference type="ChEBI" id="CHEBI:15378"/>
        <dbReference type="ChEBI" id="CHEBI:67139"/>
        <dbReference type="ChEBI" id="CHEBI:537519"/>
        <dbReference type="EC" id="4.3.3.7"/>
    </reaction>
</comment>
<name>A0A379DDW7_9FIRM</name>
<feature type="binding site" evidence="12 15">
    <location>
        <position position="205"/>
    </location>
    <ligand>
        <name>pyruvate</name>
        <dbReference type="ChEBI" id="CHEBI:15361"/>
    </ligand>
</feature>
<comment type="function">
    <text evidence="1 12">Catalyzes the condensation of (S)-aspartate-beta-semialdehyde [(S)-ASA] and pyruvate to 4-hydroxy-tetrahydrodipicolinate (HTPA).</text>
</comment>